<dbReference type="PROSITE" id="PS00018">
    <property type="entry name" value="EF_HAND_1"/>
    <property type="match status" value="2"/>
</dbReference>
<dbReference type="InterPro" id="IPR002105">
    <property type="entry name" value="Dockerin_1_rpt"/>
</dbReference>
<evidence type="ECO:0000313" key="4">
    <source>
        <dbReference type="Proteomes" id="UP000320386"/>
    </source>
</evidence>
<dbReference type="Pfam" id="PF00404">
    <property type="entry name" value="Dockerin_1"/>
    <property type="match status" value="1"/>
</dbReference>
<dbReference type="GO" id="GO:0000272">
    <property type="term" value="P:polysaccharide catabolic process"/>
    <property type="evidence" value="ECO:0007669"/>
    <property type="project" value="InterPro"/>
</dbReference>
<reference evidence="3 4" key="1">
    <citation type="submission" date="2019-02" db="EMBL/GenBank/DDBJ databases">
        <title>Deep-cultivation of Planctomycetes and their phenomic and genomic characterization uncovers novel biology.</title>
        <authorList>
            <person name="Wiegand S."/>
            <person name="Jogler M."/>
            <person name="Boedeker C."/>
            <person name="Pinto D."/>
            <person name="Vollmers J."/>
            <person name="Rivas-Marin E."/>
            <person name="Kohn T."/>
            <person name="Peeters S.H."/>
            <person name="Heuer A."/>
            <person name="Rast P."/>
            <person name="Oberbeckmann S."/>
            <person name="Bunk B."/>
            <person name="Jeske O."/>
            <person name="Meyerdierks A."/>
            <person name="Storesund J.E."/>
            <person name="Kallscheuer N."/>
            <person name="Luecker S."/>
            <person name="Lage O.M."/>
            <person name="Pohl T."/>
            <person name="Merkel B.J."/>
            <person name="Hornburger P."/>
            <person name="Mueller R.-W."/>
            <person name="Bruemmer F."/>
            <person name="Labrenz M."/>
            <person name="Spormann A.M."/>
            <person name="Op den Camp H."/>
            <person name="Overmann J."/>
            <person name="Amann R."/>
            <person name="Jetten M.S.M."/>
            <person name="Mascher T."/>
            <person name="Medema M.H."/>
            <person name="Devos D.P."/>
            <person name="Kaster A.-K."/>
            <person name="Ovreas L."/>
            <person name="Rohde M."/>
            <person name="Galperin M.Y."/>
            <person name="Jogler C."/>
        </authorList>
    </citation>
    <scope>NUCLEOTIDE SEQUENCE [LARGE SCALE GENOMIC DNA]</scope>
    <source>
        <strain evidence="3 4">Pan265</strain>
    </source>
</reference>
<dbReference type="InterPro" id="IPR036439">
    <property type="entry name" value="Dockerin_dom_sf"/>
</dbReference>
<dbReference type="Gene3D" id="1.10.1330.10">
    <property type="entry name" value="Dockerin domain"/>
    <property type="match status" value="1"/>
</dbReference>
<dbReference type="AlphaFoldDB" id="A0A518BW22"/>
<dbReference type="SUPFAM" id="SSF63446">
    <property type="entry name" value="Type I dockerin domain"/>
    <property type="match status" value="1"/>
</dbReference>
<dbReference type="InterPro" id="IPR018247">
    <property type="entry name" value="EF_Hand_1_Ca_BS"/>
</dbReference>
<keyword evidence="4" id="KW-1185">Reference proteome</keyword>
<dbReference type="PROSITE" id="PS00448">
    <property type="entry name" value="CLOS_CELLULOSOME_RPT"/>
    <property type="match status" value="1"/>
</dbReference>
<dbReference type="InterPro" id="IPR016134">
    <property type="entry name" value="Dockerin_dom"/>
</dbReference>
<dbReference type="GO" id="GO:0004553">
    <property type="term" value="F:hydrolase activity, hydrolyzing O-glycosyl compounds"/>
    <property type="evidence" value="ECO:0007669"/>
    <property type="project" value="InterPro"/>
</dbReference>
<name>A0A518BW22_9BACT</name>
<proteinExistence type="predicted"/>
<sequence precursor="true">MLKQVIGMTALAAIAAPAMAMTPLVTILDEDFESYLGEADPQAAIDAVWGPGELSGTFYQFYSAPGNEFNYPTNAVTVNNTPGGSASIGFGASPAGGAGSKVLFADIPGLDEAYHNYVPTDENPLFVSFDIFDSGQGNIRRTLGLRQGGGSANITEIGYYNGVPSNDADITERFKTFMVRQILWDDAGFGSSGPNYVAFDLTTENLDDEGNPIFIQIEDPENPGEFIDSDDSSIPNGPAFNFIPDGEPGVWHTFTATIGATEQVFTMDYLADGVVDAEMILTGNAPSEEGFGEVRIGGPSFISSTGDPVYWDNILIQVLEGDEPGVPGDANGDGVVNLLDLSILASNFDGTDTPYGVEDGDFNDDGFVNLLDLSILASNFETTPAPEPAVAGILGLGALGLIRRR</sequence>
<evidence type="ECO:0000259" key="2">
    <source>
        <dbReference type="PROSITE" id="PS51766"/>
    </source>
</evidence>
<organism evidence="3 4">
    <name type="scientific">Mucisphaera calidilacus</name>
    <dbReference type="NCBI Taxonomy" id="2527982"/>
    <lineage>
        <taxon>Bacteria</taxon>
        <taxon>Pseudomonadati</taxon>
        <taxon>Planctomycetota</taxon>
        <taxon>Phycisphaerae</taxon>
        <taxon>Phycisphaerales</taxon>
        <taxon>Phycisphaeraceae</taxon>
        <taxon>Mucisphaera</taxon>
    </lineage>
</organism>
<dbReference type="CDD" id="cd14254">
    <property type="entry name" value="Dockerin_II"/>
    <property type="match status" value="1"/>
</dbReference>
<dbReference type="EMBL" id="CP036280">
    <property type="protein sequence ID" value="QDU71183.1"/>
    <property type="molecule type" value="Genomic_DNA"/>
</dbReference>
<dbReference type="OrthoDB" id="286964at2"/>
<accession>A0A518BW22</accession>
<gene>
    <name evidence="3" type="ORF">Pan265_10320</name>
</gene>
<feature type="signal peptide" evidence="1">
    <location>
        <begin position="1"/>
        <end position="20"/>
    </location>
</feature>
<feature type="domain" description="Dockerin" evidence="2">
    <location>
        <begin position="323"/>
        <end position="389"/>
    </location>
</feature>
<keyword evidence="1" id="KW-0732">Signal</keyword>
<evidence type="ECO:0000256" key="1">
    <source>
        <dbReference type="SAM" id="SignalP"/>
    </source>
</evidence>
<protein>
    <recommendedName>
        <fullName evidence="2">Dockerin domain-containing protein</fullName>
    </recommendedName>
</protein>
<dbReference type="Proteomes" id="UP000320386">
    <property type="component" value="Chromosome"/>
</dbReference>
<evidence type="ECO:0000313" key="3">
    <source>
        <dbReference type="EMBL" id="QDU71183.1"/>
    </source>
</evidence>
<dbReference type="RefSeq" id="WP_145445315.1">
    <property type="nucleotide sequence ID" value="NZ_CP036280.1"/>
</dbReference>
<feature type="chain" id="PRO_5022126192" description="Dockerin domain-containing protein" evidence="1">
    <location>
        <begin position="21"/>
        <end position="405"/>
    </location>
</feature>
<dbReference type="KEGG" id="mcad:Pan265_10320"/>
<dbReference type="PROSITE" id="PS51766">
    <property type="entry name" value="DOCKERIN"/>
    <property type="match status" value="1"/>
</dbReference>